<gene>
    <name evidence="4" type="ORF">SAMN02927928_1935</name>
</gene>
<dbReference type="PANTHER" id="PTHR47062:SF1">
    <property type="entry name" value="SMALL HEAT SHOCK PROTEIN IBPA"/>
    <property type="match status" value="1"/>
</dbReference>
<evidence type="ECO:0000313" key="4">
    <source>
        <dbReference type="EMBL" id="SCW56305.1"/>
    </source>
</evidence>
<reference evidence="5" key="1">
    <citation type="submission" date="2016-10" db="EMBL/GenBank/DDBJ databases">
        <authorList>
            <person name="Varghese N."/>
            <person name="Submissions S."/>
        </authorList>
    </citation>
    <scope>NUCLEOTIDE SEQUENCE [LARGE SCALE GENOMIC DNA]</scope>
    <source>
        <strain evidence="5">CGMCC 1.3431</strain>
    </source>
</reference>
<dbReference type="Pfam" id="PF00011">
    <property type="entry name" value="HSP20"/>
    <property type="match status" value="1"/>
</dbReference>
<dbReference type="InterPro" id="IPR002068">
    <property type="entry name" value="A-crystallin/Hsp20_dom"/>
</dbReference>
<comment type="similarity">
    <text evidence="1 2">Belongs to the small heat shock protein (HSP20) family.</text>
</comment>
<proteinExistence type="inferred from homology"/>
<dbReference type="STRING" id="260084.SAMN02927928_1935"/>
<dbReference type="Proteomes" id="UP000199150">
    <property type="component" value="Unassembled WGS sequence"/>
</dbReference>
<evidence type="ECO:0000259" key="3">
    <source>
        <dbReference type="PROSITE" id="PS01031"/>
    </source>
</evidence>
<organism evidence="4 5">
    <name type="scientific">Asticcacaulis taihuensis</name>
    <dbReference type="NCBI Taxonomy" id="260084"/>
    <lineage>
        <taxon>Bacteria</taxon>
        <taxon>Pseudomonadati</taxon>
        <taxon>Pseudomonadota</taxon>
        <taxon>Alphaproteobacteria</taxon>
        <taxon>Caulobacterales</taxon>
        <taxon>Caulobacteraceae</taxon>
        <taxon>Asticcacaulis</taxon>
    </lineage>
</organism>
<dbReference type="AlphaFoldDB" id="A0A1G4RIG7"/>
<evidence type="ECO:0000313" key="5">
    <source>
        <dbReference type="Proteomes" id="UP000199150"/>
    </source>
</evidence>
<sequence length="139" mass="15469">MTRTVIFDSPFLLGFDDMRLLIDRVGRSHDNYPPYNVESLSPDHIRISIAVAGFTADQLRIEVRGAHLTVSATRDRAGEAPDRDYLHRGIALRGFNRAFVLSDGLEITGASLAYGLLHIDLVRPKPSDEVRIIPIEVMG</sequence>
<dbReference type="Gene3D" id="2.60.40.790">
    <property type="match status" value="1"/>
</dbReference>
<dbReference type="PROSITE" id="PS01031">
    <property type="entry name" value="SHSP"/>
    <property type="match status" value="1"/>
</dbReference>
<accession>A0A1G4RIG7</accession>
<evidence type="ECO:0000256" key="1">
    <source>
        <dbReference type="PROSITE-ProRule" id="PRU00285"/>
    </source>
</evidence>
<dbReference type="SUPFAM" id="SSF49764">
    <property type="entry name" value="HSP20-like chaperones"/>
    <property type="match status" value="1"/>
</dbReference>
<protein>
    <submittedName>
        <fullName evidence="4">Molecular chaperone IbpA, HSP20 family</fullName>
    </submittedName>
</protein>
<dbReference type="RefSeq" id="WP_170828265.1">
    <property type="nucleotide sequence ID" value="NZ_CBCRYE010000006.1"/>
</dbReference>
<name>A0A1G4RIG7_9CAUL</name>
<dbReference type="PANTHER" id="PTHR47062">
    <property type="match status" value="1"/>
</dbReference>
<keyword evidence="5" id="KW-1185">Reference proteome</keyword>
<evidence type="ECO:0000256" key="2">
    <source>
        <dbReference type="RuleBase" id="RU003616"/>
    </source>
</evidence>
<dbReference type="EMBL" id="FMTS01000002">
    <property type="protein sequence ID" value="SCW56305.1"/>
    <property type="molecule type" value="Genomic_DNA"/>
</dbReference>
<dbReference type="InterPro" id="IPR008978">
    <property type="entry name" value="HSP20-like_chaperone"/>
</dbReference>
<feature type="domain" description="SHSP" evidence="3">
    <location>
        <begin position="26"/>
        <end position="138"/>
    </location>
</feature>